<reference evidence="3 4" key="1">
    <citation type="submission" date="2022-12" db="EMBL/GenBank/DDBJ databases">
        <title>Chromosome-level genome of Tegillarca granosa.</title>
        <authorList>
            <person name="Kim J."/>
        </authorList>
    </citation>
    <scope>NUCLEOTIDE SEQUENCE [LARGE SCALE GENOMIC DNA]</scope>
    <source>
        <strain evidence="3">Teg-2019</strain>
        <tissue evidence="3">Adductor muscle</tissue>
    </source>
</reference>
<evidence type="ECO:0000256" key="1">
    <source>
        <dbReference type="SAM" id="Phobius"/>
    </source>
</evidence>
<evidence type="ECO:0000259" key="2">
    <source>
        <dbReference type="Pfam" id="PF22990"/>
    </source>
</evidence>
<keyword evidence="1" id="KW-0472">Membrane</keyword>
<dbReference type="InterPro" id="IPR054518">
    <property type="entry name" value="ABHD16_N"/>
</dbReference>
<keyword evidence="4" id="KW-1185">Reference proteome</keyword>
<feature type="domain" description="Phosphatidylserine Lipase ABHD16 N-terminal" evidence="2">
    <location>
        <begin position="3"/>
        <end position="130"/>
    </location>
</feature>
<evidence type="ECO:0000313" key="4">
    <source>
        <dbReference type="Proteomes" id="UP001217089"/>
    </source>
</evidence>
<keyword evidence="1" id="KW-1133">Transmembrane helix</keyword>
<feature type="transmembrane region" description="Helical" evidence="1">
    <location>
        <begin position="74"/>
        <end position="92"/>
    </location>
</feature>
<evidence type="ECO:0000313" key="3">
    <source>
        <dbReference type="EMBL" id="KAJ8301028.1"/>
    </source>
</evidence>
<dbReference type="EMBL" id="JARBDR010000919">
    <property type="protein sequence ID" value="KAJ8301028.1"/>
    <property type="molecule type" value="Genomic_DNA"/>
</dbReference>
<name>A0ABQ9E6I5_TEGGR</name>
<protein>
    <recommendedName>
        <fullName evidence="2">Phosphatidylserine Lipase ABHD16 N-terminal domain-containing protein</fullName>
    </recommendedName>
</protein>
<gene>
    <name evidence="3" type="ORF">KUTeg_022547</name>
</gene>
<accession>A0ABQ9E6I5</accession>
<proteinExistence type="predicted"/>
<comment type="caution">
    <text evidence="3">The sequence shown here is derived from an EMBL/GenBank/DDBJ whole genome shotgun (WGS) entry which is preliminary data.</text>
</comment>
<organism evidence="3 4">
    <name type="scientific">Tegillarca granosa</name>
    <name type="common">Malaysian cockle</name>
    <name type="synonym">Anadara granosa</name>
    <dbReference type="NCBI Taxonomy" id="220873"/>
    <lineage>
        <taxon>Eukaryota</taxon>
        <taxon>Metazoa</taxon>
        <taxon>Spiralia</taxon>
        <taxon>Lophotrochozoa</taxon>
        <taxon>Mollusca</taxon>
        <taxon>Bivalvia</taxon>
        <taxon>Autobranchia</taxon>
        <taxon>Pteriomorphia</taxon>
        <taxon>Arcoida</taxon>
        <taxon>Arcoidea</taxon>
        <taxon>Arcidae</taxon>
        <taxon>Tegillarca</taxon>
    </lineage>
</organism>
<keyword evidence="1" id="KW-0812">Transmembrane</keyword>
<feature type="transmembrane region" description="Helical" evidence="1">
    <location>
        <begin position="39"/>
        <end position="62"/>
    </location>
</feature>
<dbReference type="Proteomes" id="UP001217089">
    <property type="component" value="Unassembled WGS sequence"/>
</dbReference>
<sequence>MASFLRCLRGPRLFRKHTDGAQQGQNYQPNMLESTGDRVISIIRFCYSFSYWTSPIVLTVLYRRGYFTSEGIQSLSRFLLMVGILYGAAYLSRGVGRWYNADYVTFIGILTAAQQSLTAQNRRLLSKYDSEFWAWPVDFRWSDVNNGDVKKNKIQTPKSFHKTQNVLYQVPCTALRFFGLHRRQGVRGKVETEDKNQIDTMFVDHRNTGNENGKTLVICCEGNSGFYEIGCTDTPIKEGYSVLGWNHPGFGGSSVV</sequence>
<dbReference type="Pfam" id="PF22990">
    <property type="entry name" value="ABHD16_N"/>
    <property type="match status" value="1"/>
</dbReference>